<evidence type="ECO:0000256" key="10">
    <source>
        <dbReference type="ARBA" id="ARBA00023128"/>
    </source>
</evidence>
<evidence type="ECO:0000256" key="2">
    <source>
        <dbReference type="ARBA" id="ARBA00004569"/>
    </source>
</evidence>
<keyword evidence="7" id="KW-0679">Respiratory chain</keyword>
<dbReference type="STRING" id="520822.A0A151I423"/>
<reference evidence="14 15" key="1">
    <citation type="submission" date="2015-09" db="EMBL/GenBank/DDBJ databases">
        <title>Atta colombica WGS genome.</title>
        <authorList>
            <person name="Nygaard S."/>
            <person name="Hu H."/>
            <person name="Boomsma J."/>
            <person name="Zhang G."/>
        </authorList>
    </citation>
    <scope>NUCLEOTIDE SEQUENCE [LARGE SCALE GENOMIC DNA]</scope>
    <source>
        <strain evidence="14">Treedump-2</strain>
        <tissue evidence="14">Whole body</tissue>
    </source>
</reference>
<keyword evidence="6" id="KW-0813">Transport</keyword>
<accession>A0A151I423</accession>
<dbReference type="GO" id="GO:0005758">
    <property type="term" value="C:mitochondrial intermembrane space"/>
    <property type="evidence" value="ECO:0007669"/>
    <property type="project" value="UniProtKB-SubCell"/>
</dbReference>
<keyword evidence="8" id="KW-0999">Mitochondrion inner membrane</keyword>
<evidence type="ECO:0000256" key="6">
    <source>
        <dbReference type="ARBA" id="ARBA00022448"/>
    </source>
</evidence>
<dbReference type="PROSITE" id="PS51808">
    <property type="entry name" value="CHCH"/>
    <property type="match status" value="1"/>
</dbReference>
<dbReference type="KEGG" id="acoc:108686329"/>
<keyword evidence="12" id="KW-1015">Disulfide bond</keyword>
<dbReference type="GO" id="GO:0005743">
    <property type="term" value="C:mitochondrial inner membrane"/>
    <property type="evidence" value="ECO:0007669"/>
    <property type="project" value="UniProtKB-SubCell"/>
</dbReference>
<dbReference type="EMBL" id="KQ976475">
    <property type="protein sequence ID" value="KYM83925.1"/>
    <property type="molecule type" value="Genomic_DNA"/>
</dbReference>
<evidence type="ECO:0000313" key="14">
    <source>
        <dbReference type="EMBL" id="KYM83925.1"/>
    </source>
</evidence>
<keyword evidence="9" id="KW-0249">Electron transport</keyword>
<dbReference type="AlphaFoldDB" id="A0A151I423"/>
<protein>
    <recommendedName>
        <fullName evidence="5">NADH dehydrogenase [ubiquinone] 1 beta subcomplex subunit 7</fullName>
    </recommendedName>
</protein>
<keyword evidence="13" id="KW-0175">Coiled coil</keyword>
<dbReference type="PANTHER" id="PTHR20900:SF0">
    <property type="entry name" value="NADH DEHYDROGENASE [UBIQUINONE] 1 BETA SUBCOMPLEX SUBUNIT 7"/>
    <property type="match status" value="1"/>
</dbReference>
<organism evidence="14 15">
    <name type="scientific">Atta colombica</name>
    <dbReference type="NCBI Taxonomy" id="520822"/>
    <lineage>
        <taxon>Eukaryota</taxon>
        <taxon>Metazoa</taxon>
        <taxon>Ecdysozoa</taxon>
        <taxon>Arthropoda</taxon>
        <taxon>Hexapoda</taxon>
        <taxon>Insecta</taxon>
        <taxon>Pterygota</taxon>
        <taxon>Neoptera</taxon>
        <taxon>Endopterygota</taxon>
        <taxon>Hymenoptera</taxon>
        <taxon>Apocrita</taxon>
        <taxon>Aculeata</taxon>
        <taxon>Formicoidea</taxon>
        <taxon>Formicidae</taxon>
        <taxon>Myrmicinae</taxon>
        <taxon>Atta</taxon>
    </lineage>
</organism>
<evidence type="ECO:0000256" key="7">
    <source>
        <dbReference type="ARBA" id="ARBA00022660"/>
    </source>
</evidence>
<dbReference type="Pfam" id="PF05676">
    <property type="entry name" value="NDUF_B7"/>
    <property type="match status" value="1"/>
</dbReference>
<keyword evidence="15" id="KW-1185">Reference proteome</keyword>
<name>A0A151I423_9HYME</name>
<comment type="similarity">
    <text evidence="4">Belongs to the complex I NDUFB7 subunit family.</text>
</comment>
<sequence length="121" mass="14776">MGNYIATYITHPDTMPKSDGKPTFDPMYGFPNGRKIREVPLSEEDMMAFKIPYDRRDYCAHKYMELHECKRRHYPFMLKCAHERHQYNECYVEDYVIRMKEYERERRLLEREKRIQQAAAA</sequence>
<dbReference type="PANTHER" id="PTHR20900">
    <property type="entry name" value="NADH:UBIQUINONE OXIDOREDUCTASE B18-LIKE SUBUNIT"/>
    <property type="match status" value="1"/>
</dbReference>
<dbReference type="OrthoDB" id="268414at2759"/>
<proteinExistence type="inferred from homology"/>
<feature type="coiled-coil region" evidence="13">
    <location>
        <begin position="92"/>
        <end position="119"/>
    </location>
</feature>
<evidence type="ECO:0000256" key="4">
    <source>
        <dbReference type="ARBA" id="ARBA00008006"/>
    </source>
</evidence>
<evidence type="ECO:0000256" key="8">
    <source>
        <dbReference type="ARBA" id="ARBA00022792"/>
    </source>
</evidence>
<comment type="subcellular location">
    <subcellularLocation>
        <location evidence="3">Mitochondrion inner membrane</location>
        <topology evidence="3">Peripheral membrane protein</topology>
    </subcellularLocation>
    <subcellularLocation>
        <location evidence="2">Mitochondrion intermembrane space</location>
    </subcellularLocation>
</comment>
<evidence type="ECO:0000256" key="11">
    <source>
        <dbReference type="ARBA" id="ARBA00023136"/>
    </source>
</evidence>
<evidence type="ECO:0000256" key="5">
    <source>
        <dbReference type="ARBA" id="ARBA00018677"/>
    </source>
</evidence>
<evidence type="ECO:0000256" key="9">
    <source>
        <dbReference type="ARBA" id="ARBA00022982"/>
    </source>
</evidence>
<keyword evidence="11" id="KW-0472">Membrane</keyword>
<keyword evidence="10" id="KW-0496">Mitochondrion</keyword>
<evidence type="ECO:0000256" key="12">
    <source>
        <dbReference type="ARBA" id="ARBA00023157"/>
    </source>
</evidence>
<keyword evidence="14" id="KW-0830">Ubiquinone</keyword>
<dbReference type="Proteomes" id="UP000078540">
    <property type="component" value="Unassembled WGS sequence"/>
</dbReference>
<dbReference type="InterPro" id="IPR008698">
    <property type="entry name" value="NDUB7"/>
</dbReference>
<comment type="function">
    <text evidence="1">Accessory subunit of the mitochondrial membrane respiratory chain NADH dehydrogenase (Complex I), that is believed not to be involved in catalysis. Complex I functions in the transfer of electrons from NADH to the respiratory chain. The immediate electron acceptor for the enzyme is believed to be ubiquinone.</text>
</comment>
<evidence type="ECO:0000313" key="15">
    <source>
        <dbReference type="Proteomes" id="UP000078540"/>
    </source>
</evidence>
<evidence type="ECO:0000256" key="3">
    <source>
        <dbReference type="ARBA" id="ARBA00004637"/>
    </source>
</evidence>
<evidence type="ECO:0000256" key="13">
    <source>
        <dbReference type="SAM" id="Coils"/>
    </source>
</evidence>
<gene>
    <name evidence="14" type="ORF">ALC53_05687</name>
</gene>
<evidence type="ECO:0000256" key="1">
    <source>
        <dbReference type="ARBA" id="ARBA00003195"/>
    </source>
</evidence>